<dbReference type="Proteomes" id="UP000249842">
    <property type="component" value="Unassembled WGS sequence"/>
</dbReference>
<keyword evidence="4 7" id="KW-1133">Transmembrane helix</keyword>
<evidence type="ECO:0000256" key="3">
    <source>
        <dbReference type="ARBA" id="ARBA00022692"/>
    </source>
</evidence>
<evidence type="ECO:0000256" key="4">
    <source>
        <dbReference type="ARBA" id="ARBA00022989"/>
    </source>
</evidence>
<evidence type="ECO:0000256" key="7">
    <source>
        <dbReference type="SAM" id="Phobius"/>
    </source>
</evidence>
<feature type="transmembrane region" description="Helical" evidence="7">
    <location>
        <begin position="258"/>
        <end position="278"/>
    </location>
</feature>
<accession>A0A328B135</accession>
<feature type="region of interest" description="Disordered" evidence="6">
    <location>
        <begin position="1"/>
        <end position="36"/>
    </location>
</feature>
<organism evidence="8 9">
    <name type="scientific">Phenylobacterium hankyongense</name>
    <dbReference type="NCBI Taxonomy" id="1813876"/>
    <lineage>
        <taxon>Bacteria</taxon>
        <taxon>Pseudomonadati</taxon>
        <taxon>Pseudomonadota</taxon>
        <taxon>Alphaproteobacteria</taxon>
        <taxon>Caulobacterales</taxon>
        <taxon>Caulobacteraceae</taxon>
        <taxon>Phenylobacterium</taxon>
    </lineage>
</organism>
<feature type="transmembrane region" description="Helical" evidence="7">
    <location>
        <begin position="290"/>
        <end position="311"/>
    </location>
</feature>
<keyword evidence="9" id="KW-1185">Reference proteome</keyword>
<comment type="caution">
    <text evidence="8">The sequence shown here is derived from an EMBL/GenBank/DDBJ whole genome shotgun (WGS) entry which is preliminary data.</text>
</comment>
<evidence type="ECO:0000256" key="6">
    <source>
        <dbReference type="SAM" id="MobiDB-lite"/>
    </source>
</evidence>
<keyword evidence="5 7" id="KW-0472">Membrane</keyword>
<feature type="transmembrane region" description="Helical" evidence="7">
    <location>
        <begin position="102"/>
        <end position="124"/>
    </location>
</feature>
<evidence type="ECO:0000256" key="1">
    <source>
        <dbReference type="ARBA" id="ARBA00004651"/>
    </source>
</evidence>
<gene>
    <name evidence="8" type="ORF">DJ021_15425</name>
</gene>
<keyword evidence="2" id="KW-1003">Cell membrane</keyword>
<sequence>MLEPKARPRVDRDPARDSRDTVAVPTPTPADDEPPAEPVVAELARALPDRRVGLGGLLRRWALRVVPVVLLVAAGVVLWREFHHLSLSAVLASIDAWGHGRILAALVLSAFSFVLMGVVEWLGLRWAGAKLPWGPALAGSFLANAIAHSIGANLLVSGAVRARLYDRYGVSLTQVAATTLFGGVSFAVGLAALGGAGLLLSAPEQIAATAIPLALARAVGAALVAAAIGYIVLCAVLRGPLRAFGHSLTLPSAGDAMAQMVIGVVDNGVAAAIIWILLPPGAVHYSTFVGAYAAAAVAGLISTVPAGAGVFEGSISTLLPHADVAPLAAAFLGYRLSYYLLPLVIACAALAGDTLRQARQR</sequence>
<comment type="subcellular location">
    <subcellularLocation>
        <location evidence="1">Cell membrane</location>
        <topology evidence="1">Multi-pass membrane protein</topology>
    </subcellularLocation>
</comment>
<feature type="transmembrane region" description="Helical" evidence="7">
    <location>
        <begin position="331"/>
        <end position="351"/>
    </location>
</feature>
<evidence type="ECO:0000313" key="8">
    <source>
        <dbReference type="EMBL" id="RAK61100.1"/>
    </source>
</evidence>
<evidence type="ECO:0000313" key="9">
    <source>
        <dbReference type="Proteomes" id="UP000249842"/>
    </source>
</evidence>
<keyword evidence="3 7" id="KW-0812">Transmembrane</keyword>
<dbReference type="AlphaFoldDB" id="A0A328B135"/>
<feature type="compositionally biased region" description="Basic and acidic residues" evidence="6">
    <location>
        <begin position="1"/>
        <end position="20"/>
    </location>
</feature>
<dbReference type="InterPro" id="IPR022791">
    <property type="entry name" value="L-PG_synthase/AglD"/>
</dbReference>
<protein>
    <submittedName>
        <fullName evidence="8">Uncharacterized protein</fullName>
    </submittedName>
</protein>
<dbReference type="Pfam" id="PF03706">
    <property type="entry name" value="LPG_synthase_TM"/>
    <property type="match status" value="1"/>
</dbReference>
<dbReference type="GO" id="GO:0005886">
    <property type="term" value="C:plasma membrane"/>
    <property type="evidence" value="ECO:0007669"/>
    <property type="project" value="UniProtKB-SubCell"/>
</dbReference>
<evidence type="ECO:0000256" key="5">
    <source>
        <dbReference type="ARBA" id="ARBA00023136"/>
    </source>
</evidence>
<evidence type="ECO:0000256" key="2">
    <source>
        <dbReference type="ARBA" id="ARBA00022475"/>
    </source>
</evidence>
<name>A0A328B135_9CAUL</name>
<dbReference type="OrthoDB" id="145485at2"/>
<feature type="transmembrane region" description="Helical" evidence="7">
    <location>
        <begin position="214"/>
        <end position="238"/>
    </location>
</feature>
<proteinExistence type="predicted"/>
<feature type="transmembrane region" description="Helical" evidence="7">
    <location>
        <begin position="180"/>
        <end position="202"/>
    </location>
</feature>
<feature type="transmembrane region" description="Helical" evidence="7">
    <location>
        <begin position="136"/>
        <end position="160"/>
    </location>
</feature>
<dbReference type="EMBL" id="QFYP01000001">
    <property type="protein sequence ID" value="RAK61100.1"/>
    <property type="molecule type" value="Genomic_DNA"/>
</dbReference>
<reference evidence="9" key="1">
    <citation type="submission" date="2018-05" db="EMBL/GenBank/DDBJ databases">
        <authorList>
            <person name="Li X."/>
        </authorList>
    </citation>
    <scope>NUCLEOTIDE SEQUENCE [LARGE SCALE GENOMIC DNA]</scope>
    <source>
        <strain evidence="9">HKS-05</strain>
    </source>
</reference>
<feature type="transmembrane region" description="Helical" evidence="7">
    <location>
        <begin position="61"/>
        <end position="82"/>
    </location>
</feature>